<dbReference type="InterPro" id="IPR035965">
    <property type="entry name" value="PAS-like_dom_sf"/>
</dbReference>
<evidence type="ECO:0000256" key="6">
    <source>
        <dbReference type="ARBA" id="ARBA00022737"/>
    </source>
</evidence>
<keyword evidence="10 11" id="KW-0675">Receptor</keyword>
<dbReference type="InterPro" id="IPR005467">
    <property type="entry name" value="His_kinase_dom"/>
</dbReference>
<keyword evidence="6" id="KW-0677">Repeat</keyword>
<dbReference type="GO" id="GO:0000155">
    <property type="term" value="F:phosphorelay sensor kinase activity"/>
    <property type="evidence" value="ECO:0007669"/>
    <property type="project" value="InterPro"/>
</dbReference>
<evidence type="ECO:0000256" key="7">
    <source>
        <dbReference type="ARBA" id="ARBA00022991"/>
    </source>
</evidence>
<dbReference type="GO" id="GO:0005634">
    <property type="term" value="C:nucleus"/>
    <property type="evidence" value="ECO:0000318"/>
    <property type="project" value="GO_Central"/>
</dbReference>
<dbReference type="InterPro" id="IPR012129">
    <property type="entry name" value="Phytochrome_A-E"/>
</dbReference>
<dbReference type="Gene3D" id="3.30.450.270">
    <property type="match status" value="1"/>
</dbReference>
<dbReference type="PROSITE" id="PS50109">
    <property type="entry name" value="HIS_KIN"/>
    <property type="match status" value="1"/>
</dbReference>
<keyword evidence="4 11" id="KW-0600">Photoreceptor protein</keyword>
<dbReference type="InterPro" id="IPR003661">
    <property type="entry name" value="HisK_dim/P_dom"/>
</dbReference>
<dbReference type="Gene3D" id="3.30.565.10">
    <property type="entry name" value="Histidine kinase-like ATPase, C-terminal domain"/>
    <property type="match status" value="1"/>
</dbReference>
<accession>W1P5B9</accession>
<dbReference type="PRINTS" id="PR01033">
    <property type="entry name" value="PHYTOCHROME"/>
</dbReference>
<dbReference type="SMART" id="SM00388">
    <property type="entry name" value="HisKA"/>
    <property type="match status" value="1"/>
</dbReference>
<dbReference type="GO" id="GO:0009585">
    <property type="term" value="P:red, far-red light phototransduction"/>
    <property type="evidence" value="ECO:0007669"/>
    <property type="project" value="InterPro"/>
</dbReference>
<keyword evidence="9 11" id="KW-0804">Transcription</keyword>
<dbReference type="Gramene" id="ERN03123">
    <property type="protein sequence ID" value="ERN03123"/>
    <property type="gene ID" value="AMTR_s00003p00079190"/>
</dbReference>
<feature type="domain" description="PAS" evidence="16">
    <location>
        <begin position="751"/>
        <end position="803"/>
    </location>
</feature>
<dbReference type="GO" id="GO:0017007">
    <property type="term" value="P:protein-bilin linkage"/>
    <property type="evidence" value="ECO:0007669"/>
    <property type="project" value="UniProtKB-ARBA"/>
</dbReference>
<dbReference type="InterPro" id="IPR000014">
    <property type="entry name" value="PAS"/>
</dbReference>
<dbReference type="InterPro" id="IPR003594">
    <property type="entry name" value="HATPase_dom"/>
</dbReference>
<feature type="domain" description="Phytochrome chromophore attachment site" evidence="14">
    <location>
        <begin position="223"/>
        <end position="391"/>
    </location>
</feature>
<dbReference type="PROSITE" id="PS00245">
    <property type="entry name" value="PHYTOCHROME_1"/>
    <property type="match status" value="1"/>
</dbReference>
<dbReference type="InterPro" id="IPR013516">
    <property type="entry name" value="Phyto_chromo_BS"/>
</dbReference>
<dbReference type="eggNOG" id="ENOG502QRNS">
    <property type="taxonomic scope" value="Eukaryota"/>
</dbReference>
<dbReference type="GO" id="GO:0009584">
    <property type="term" value="P:detection of visible light"/>
    <property type="evidence" value="ECO:0007669"/>
    <property type="project" value="InterPro"/>
</dbReference>
<dbReference type="PROSITE" id="PS50046">
    <property type="entry name" value="PHYTOCHROME_2"/>
    <property type="match status" value="1"/>
</dbReference>
<name>W1P5B9_AMBTC</name>
<dbReference type="SMART" id="SM00065">
    <property type="entry name" value="GAF"/>
    <property type="match status" value="1"/>
</dbReference>
<dbReference type="Pfam" id="PF00360">
    <property type="entry name" value="PHY"/>
    <property type="match status" value="1"/>
</dbReference>
<dbReference type="InterPro" id="IPR013767">
    <property type="entry name" value="PAS_fold"/>
</dbReference>
<dbReference type="InterPro" id="IPR029016">
    <property type="entry name" value="GAF-like_dom_sf"/>
</dbReference>
<dbReference type="PIRSF" id="PIRSF000084">
    <property type="entry name" value="Phytochrome"/>
    <property type="match status" value="1"/>
</dbReference>
<keyword evidence="8 11" id="KW-0805">Transcription regulation</keyword>
<dbReference type="GO" id="GO:0042803">
    <property type="term" value="F:protein homodimerization activity"/>
    <property type="evidence" value="ECO:0007669"/>
    <property type="project" value="InterPro"/>
</dbReference>
<evidence type="ECO:0000256" key="1">
    <source>
        <dbReference type="ARBA" id="ARBA00002479"/>
    </source>
</evidence>
<dbReference type="SMART" id="SM00091">
    <property type="entry name" value="PAS"/>
    <property type="match status" value="2"/>
</dbReference>
<dbReference type="FunFam" id="3.30.565.10:FF:000044">
    <property type="entry name" value="Phytochrome"/>
    <property type="match status" value="1"/>
</dbReference>
<dbReference type="FunFam" id="1.10.287.130:FF:000029">
    <property type="entry name" value="Phytochrome"/>
    <property type="match status" value="1"/>
</dbReference>
<dbReference type="InterPro" id="IPR003018">
    <property type="entry name" value="GAF"/>
</dbReference>
<dbReference type="FunFam" id="3.30.450.20:FF:000039">
    <property type="entry name" value="Phytochrome"/>
    <property type="match status" value="1"/>
</dbReference>
<feature type="region of interest" description="Disordered" evidence="13">
    <location>
        <begin position="1"/>
        <end position="22"/>
    </location>
</feature>
<keyword evidence="5 11" id="KW-0716">Sensory transduction</keyword>
<protein>
    <recommendedName>
        <fullName evidence="11">Phytochrome</fullName>
    </recommendedName>
</protein>
<dbReference type="SUPFAM" id="SSF55781">
    <property type="entry name" value="GAF domain-like"/>
    <property type="match status" value="2"/>
</dbReference>
<dbReference type="NCBIfam" id="TIGR00229">
    <property type="entry name" value="sensory_box"/>
    <property type="match status" value="1"/>
</dbReference>
<dbReference type="SUPFAM" id="SSF55874">
    <property type="entry name" value="ATPase domain of HSP90 chaperone/DNA topoisomerase II/histidine kinase"/>
    <property type="match status" value="1"/>
</dbReference>
<evidence type="ECO:0000259" key="15">
    <source>
        <dbReference type="PROSITE" id="PS50109"/>
    </source>
</evidence>
<evidence type="ECO:0000259" key="16">
    <source>
        <dbReference type="PROSITE" id="PS50112"/>
    </source>
</evidence>
<dbReference type="InterPro" id="IPR013654">
    <property type="entry name" value="PAS_2"/>
</dbReference>
<feature type="domain" description="PAS" evidence="16">
    <location>
        <begin position="617"/>
        <end position="688"/>
    </location>
</feature>
<dbReference type="OMA" id="DDNTCCS"/>
<dbReference type="PANTHER" id="PTHR47876:SF3">
    <property type="entry name" value="PHYTOCHROME 1"/>
    <property type="match status" value="1"/>
</dbReference>
<dbReference type="EMBL" id="KI394358">
    <property type="protein sequence ID" value="ERN03123.1"/>
    <property type="molecule type" value="Genomic_DNA"/>
</dbReference>
<comment type="subunit">
    <text evidence="3">Homodimer.</text>
</comment>
<dbReference type="CDD" id="cd00082">
    <property type="entry name" value="HisKA"/>
    <property type="match status" value="1"/>
</dbReference>
<dbReference type="GO" id="GO:0009881">
    <property type="term" value="F:photoreceptor activity"/>
    <property type="evidence" value="ECO:0007669"/>
    <property type="project" value="UniProtKB-KW"/>
</dbReference>
<feature type="domain" description="Histidine kinase" evidence="15">
    <location>
        <begin position="899"/>
        <end position="1119"/>
    </location>
</feature>
<evidence type="ECO:0000313" key="18">
    <source>
        <dbReference type="Proteomes" id="UP000017836"/>
    </source>
</evidence>
<evidence type="ECO:0000256" key="5">
    <source>
        <dbReference type="ARBA" id="ARBA00022606"/>
    </source>
</evidence>
<evidence type="ECO:0000256" key="13">
    <source>
        <dbReference type="SAM" id="MobiDB-lite"/>
    </source>
</evidence>
<dbReference type="Pfam" id="PF00512">
    <property type="entry name" value="HisKA"/>
    <property type="match status" value="1"/>
</dbReference>
<dbReference type="InterPro" id="IPR001294">
    <property type="entry name" value="Phytochrome"/>
</dbReference>
<dbReference type="InterPro" id="IPR036097">
    <property type="entry name" value="HisK_dim/P_sf"/>
</dbReference>
<dbReference type="Pfam" id="PF00989">
    <property type="entry name" value="PAS"/>
    <property type="match status" value="2"/>
</dbReference>
<evidence type="ECO:0000256" key="8">
    <source>
        <dbReference type="ARBA" id="ARBA00023015"/>
    </source>
</evidence>
<proteinExistence type="inferred from homology"/>
<keyword evidence="18" id="KW-1185">Reference proteome</keyword>
<dbReference type="GO" id="GO:0006355">
    <property type="term" value="P:regulation of DNA-templated transcription"/>
    <property type="evidence" value="ECO:0007669"/>
    <property type="project" value="InterPro"/>
</dbReference>
<sequence>MASGRRGAYTQSSGASNIRTHNNTETISKAIAQYNADARLHAVFEQSGESGKSFDYSQSVKSTTESVPEKQITAYLSKIQRGGHIQPFGCMIAIEESSFRVISYSENAIEMLDLMPQAVPSMDQTEILKVDTDVRTLFTPSSALSLAKAARAREITLLNPVWIHCKNSGKPFYAILHRIDVGIVIDLEPARSEDPALSIAGAVQSQKLAVRAISRLQSLPGGDIGLLCDTVVEHVRELTGYDRVMVYKFHEDEHGEVVAEIRRSDLEPYLGLHYPATDIPQASRFLFKQNRVRMICDCHAKPVKVIQDDGLMQPLCLVGSTLRAPHGCHSQYMANMGSIASLAMAVIVNGADEEGSGPRQPTKLWGLVVCHHTSPRYIPFPLRYACEFLMQAFGLQLNMELQLAAQMTEKRILRTQTLLCDMLLRDAPIGIVTQSPSIMDLVKCDGAALYYKGTCWLLGVTPTEAQVKDIAEWMLACHGDSTGLSTDSLADAGYPGAASLGDAVCGMAAANITSRDFLFWFRSHTAKEIKWGGAKHHPEDKDDGQRMHPRSSFKAFLEVVKSRSLPWENVEMDAIHSLQLILRDSFQELETGNSKSLVNTQQISGMELQGMDELSSVAKEMVRLIETATAPIFAVDSLGKINGWNAKVAELTGLSVEKAMGKSLVHDLVHKEYSEVVDKLLYRALRGEEDKNVEIKLKTFGSQDQKKAVYVVVNACSSKDYTNNVVGVCFVGQDVTGQKMVMDKFIHIQGDYKAIIHNPNALIPPIFAADENTCCSEWNTAMEKVTGWGRGEVMGRMLVGEVFGSCCQLKGPDALTKFMIVLHSAIGGQDTDKFPFSFFDRNGKYVQALLTANKRANLDGQIIGAFCFMQIASPDLQQALEMQRQQEKKCFARMKELAYICQEMKNPLNGIRFTNKLLESTELSDHQKQFIETSAACERQMMKIVMDIDLESIEEGYLELDISEFLLGNVMDAVVSQVMILLREKDLQLIRAIPEEIKTMSIFGDQVRLQQVLADFLLNIVRFAPSPEGWVEIEVKPYLKLISDGMGIVHLEFRMACPGEGLPSDLVQDMFHRSRWVTQEGLGLNMCRKILKLMNGEVQYIRESERCYFLIIVELPSPPLDAVS</sequence>
<feature type="binding site" description="covalent" evidence="12">
    <location>
        <position position="328"/>
    </location>
    <ligand>
        <name>phytochromobilin</name>
        <dbReference type="ChEBI" id="CHEBI:189064"/>
    </ligand>
</feature>
<dbReference type="Pfam" id="PF01590">
    <property type="entry name" value="GAF"/>
    <property type="match status" value="1"/>
</dbReference>
<dbReference type="AlphaFoldDB" id="W1P5B9"/>
<evidence type="ECO:0000256" key="11">
    <source>
        <dbReference type="PIRNR" id="PIRNR000084"/>
    </source>
</evidence>
<dbReference type="SMART" id="SM00387">
    <property type="entry name" value="HATPase_c"/>
    <property type="match status" value="1"/>
</dbReference>
<feature type="compositionally biased region" description="Polar residues" evidence="13">
    <location>
        <begin position="9"/>
        <end position="22"/>
    </location>
</feature>
<evidence type="ECO:0000313" key="17">
    <source>
        <dbReference type="EMBL" id="ERN03123.1"/>
    </source>
</evidence>
<dbReference type="CDD" id="cd16932">
    <property type="entry name" value="HATPase_Phy-like"/>
    <property type="match status" value="1"/>
</dbReference>
<dbReference type="PANTHER" id="PTHR47876">
    <property type="entry name" value="OS08G0260000 PROTEIN"/>
    <property type="match status" value="1"/>
</dbReference>
<dbReference type="HOGENOM" id="CLU_010418_0_0_1"/>
<dbReference type="Gene3D" id="1.10.287.130">
    <property type="match status" value="1"/>
</dbReference>
<dbReference type="PROSITE" id="PS50112">
    <property type="entry name" value="PAS"/>
    <property type="match status" value="2"/>
</dbReference>
<evidence type="ECO:0000259" key="14">
    <source>
        <dbReference type="PROSITE" id="PS50046"/>
    </source>
</evidence>
<dbReference type="SUPFAM" id="SSF47384">
    <property type="entry name" value="Homodimeric domain of signal transducing histidine kinase"/>
    <property type="match status" value="1"/>
</dbReference>
<dbReference type="Pfam" id="PF02518">
    <property type="entry name" value="HATPase_c"/>
    <property type="match status" value="1"/>
</dbReference>
<dbReference type="Gene3D" id="3.30.450.40">
    <property type="match status" value="1"/>
</dbReference>
<gene>
    <name evidence="17" type="ORF">AMTR_s00003p00079190</name>
</gene>
<evidence type="ECO:0000256" key="4">
    <source>
        <dbReference type="ARBA" id="ARBA00022543"/>
    </source>
</evidence>
<dbReference type="InterPro" id="IPR016132">
    <property type="entry name" value="Phyto_chromo_attachment"/>
</dbReference>
<organism evidence="17 18">
    <name type="scientific">Amborella trichopoda</name>
    <dbReference type="NCBI Taxonomy" id="13333"/>
    <lineage>
        <taxon>Eukaryota</taxon>
        <taxon>Viridiplantae</taxon>
        <taxon>Streptophyta</taxon>
        <taxon>Embryophyta</taxon>
        <taxon>Tracheophyta</taxon>
        <taxon>Spermatophyta</taxon>
        <taxon>Magnoliopsida</taxon>
        <taxon>Amborellales</taxon>
        <taxon>Amborellaceae</taxon>
        <taxon>Amborella</taxon>
    </lineage>
</organism>
<keyword evidence="7 11" id="KW-0157">Chromophore</keyword>
<dbReference type="KEGG" id="atr:18431258"/>
<evidence type="ECO:0000256" key="2">
    <source>
        <dbReference type="ARBA" id="ARBA00008235"/>
    </source>
</evidence>
<comment type="similarity">
    <text evidence="2 11">Belongs to the phytochrome family.</text>
</comment>
<dbReference type="Gene3D" id="3.30.450.20">
    <property type="entry name" value="PAS domain"/>
    <property type="match status" value="3"/>
</dbReference>
<dbReference type="Proteomes" id="UP000017836">
    <property type="component" value="Unassembled WGS sequence"/>
</dbReference>
<dbReference type="InterPro" id="IPR013515">
    <property type="entry name" value="Phytochrome_cen-reg"/>
</dbReference>
<evidence type="ECO:0000256" key="3">
    <source>
        <dbReference type="ARBA" id="ARBA00011738"/>
    </source>
</evidence>
<dbReference type="InterPro" id="IPR044767">
    <property type="entry name" value="Phy_HATPase-like"/>
</dbReference>
<comment type="PTM">
    <text evidence="12">Contains one covalently linked phytochromobilin chromophore.</text>
</comment>
<dbReference type="STRING" id="13333.W1P5B9"/>
<evidence type="ECO:0000256" key="9">
    <source>
        <dbReference type="ARBA" id="ARBA00023163"/>
    </source>
</evidence>
<comment type="function">
    <text evidence="1">Regulatory photoreceptor which exists in two forms that are reversibly interconvertible by light: the Pr form that absorbs maximally in the red region of the spectrum and the Pfr form that absorbs maximally in the far-red region. Photoconversion of Pr to Pfr induces an array of morphogenic responses, whereas reconversion of Pfr to Pr cancels the induction of those responses. Pfr controls the expression of a number of nuclear genes including those encoding the small subunit of ribulose-bisphosphate carboxylase, chlorophyll A/B binding protein, protochlorophyllide reductase, rRNA, etc. It also controls the expression of its own gene(s) in a negative feedback fashion.</text>
</comment>
<evidence type="ECO:0000256" key="12">
    <source>
        <dbReference type="PIRSR" id="PIRSR000084-50"/>
    </source>
</evidence>
<dbReference type="Pfam" id="PF08446">
    <property type="entry name" value="PAS_2"/>
    <property type="match status" value="1"/>
</dbReference>
<dbReference type="SUPFAM" id="SSF55785">
    <property type="entry name" value="PYP-like sensor domain (PAS domain)"/>
    <property type="match status" value="3"/>
</dbReference>
<dbReference type="CDD" id="cd00130">
    <property type="entry name" value="PAS"/>
    <property type="match status" value="2"/>
</dbReference>
<dbReference type="InterPro" id="IPR036890">
    <property type="entry name" value="HATPase_C_sf"/>
</dbReference>
<dbReference type="InterPro" id="IPR043150">
    <property type="entry name" value="Phytochrome_PHY_sf"/>
</dbReference>
<dbReference type="FunFam" id="3.30.450.20:FF:000034">
    <property type="entry name" value="Phytochrome"/>
    <property type="match status" value="1"/>
</dbReference>
<dbReference type="OrthoDB" id="2015534at2759"/>
<evidence type="ECO:0000256" key="10">
    <source>
        <dbReference type="ARBA" id="ARBA00023170"/>
    </source>
</evidence>
<dbReference type="FunFam" id="3.30.450.270:FF:000001">
    <property type="entry name" value="Phytochrome"/>
    <property type="match status" value="1"/>
</dbReference>
<reference evidence="18" key="1">
    <citation type="journal article" date="2013" name="Science">
        <title>The Amborella genome and the evolution of flowering plants.</title>
        <authorList>
            <consortium name="Amborella Genome Project"/>
        </authorList>
    </citation>
    <scope>NUCLEOTIDE SEQUENCE [LARGE SCALE GENOMIC DNA]</scope>
</reference>